<dbReference type="RefSeq" id="WP_090092498.1">
    <property type="nucleotide sequence ID" value="NZ_CBCRVU010000002.1"/>
</dbReference>
<dbReference type="Pfam" id="PF13425">
    <property type="entry name" value="O-antigen_lig"/>
    <property type="match status" value="1"/>
</dbReference>
<feature type="transmembrane region" description="Helical" evidence="1">
    <location>
        <begin position="267"/>
        <end position="289"/>
    </location>
</feature>
<protein>
    <recommendedName>
        <fullName evidence="4">O-antigen ligase domain-containing protein</fullName>
    </recommendedName>
</protein>
<feature type="transmembrane region" description="Helical" evidence="1">
    <location>
        <begin position="236"/>
        <end position="255"/>
    </location>
</feature>
<name>A0A1I1RR01_9LACO</name>
<feature type="transmembrane region" description="Helical" evidence="1">
    <location>
        <begin position="106"/>
        <end position="122"/>
    </location>
</feature>
<dbReference type="EMBL" id="FOMN01000002">
    <property type="protein sequence ID" value="SFD36761.1"/>
    <property type="molecule type" value="Genomic_DNA"/>
</dbReference>
<keyword evidence="1" id="KW-0812">Transmembrane</keyword>
<keyword evidence="1" id="KW-0472">Membrane</keyword>
<dbReference type="STRING" id="1505723.SAMN04487792_0522"/>
<gene>
    <name evidence="2" type="ORF">SAMN04487792_0522</name>
</gene>
<feature type="transmembrane region" description="Helical" evidence="1">
    <location>
        <begin position="31"/>
        <end position="55"/>
    </location>
</feature>
<proteinExistence type="predicted"/>
<feature type="transmembrane region" description="Helical" evidence="1">
    <location>
        <begin position="453"/>
        <end position="473"/>
    </location>
</feature>
<organism evidence="2 3">
    <name type="scientific">Lactobacillus bombicola</name>
    <dbReference type="NCBI Taxonomy" id="1505723"/>
    <lineage>
        <taxon>Bacteria</taxon>
        <taxon>Bacillati</taxon>
        <taxon>Bacillota</taxon>
        <taxon>Bacilli</taxon>
        <taxon>Lactobacillales</taxon>
        <taxon>Lactobacillaceae</taxon>
        <taxon>Lactobacillus</taxon>
    </lineage>
</organism>
<dbReference type="AlphaFoldDB" id="A0A1I1RR01"/>
<dbReference type="InterPro" id="IPR049504">
    <property type="entry name" value="O-antigen_lig"/>
</dbReference>
<dbReference type="Proteomes" id="UP000199599">
    <property type="component" value="Unassembled WGS sequence"/>
</dbReference>
<evidence type="ECO:0008006" key="4">
    <source>
        <dbReference type="Google" id="ProtNLM"/>
    </source>
</evidence>
<sequence>MKEKTRTILFWFILSQPFLDLYWFYHGQLANIFPFTLPTIIRILVVGTLIALFFSQKRSWQKLTKEKLLLVYLLLLMFYSALHLYHVRNFTSISLSDYGYSTSSEIFYLIRMVLPLIVLYLTKESKFTQKQLQQVIEGISGLFSGTIVISNLFVISLKSYETGTISANIFSWFTNQNIGYSHIASKGFFNFTNMISAVLFMLLPLMLYYMFTSCSWHTAFLTSIHALAMVEIGTKVAAIGLIGGLSICLLLFLFHKYVIKDVKNGNWALLITIFIGLSSLGLTAIGPAVQRYNYEIYLAKQSDHDLTSENHKLNQGLKKYPTGKKRAEFLCKFIQHNYQAYALNPKFVFKSYPYQSDPEFWLAIMREPGQSRMGNRHIEQAMLKQVVKTNNNHWDKFLGISYVRENNIFNLERDFVAQIYSLGWIGMLLFVGPYLLVLFYATYRWCLNKSTRTYLISSLLVASTFVLLAAFSSGNVLDFLTASFILAFIEGNLLVCLKSNNTKMMV</sequence>
<feature type="transmembrane region" description="Helical" evidence="1">
    <location>
        <begin position="419"/>
        <end position="441"/>
    </location>
</feature>
<evidence type="ECO:0000256" key="1">
    <source>
        <dbReference type="SAM" id="Phobius"/>
    </source>
</evidence>
<feature type="transmembrane region" description="Helical" evidence="1">
    <location>
        <begin position="67"/>
        <end position="86"/>
    </location>
</feature>
<accession>A0A1I1RR01</accession>
<keyword evidence="1" id="KW-1133">Transmembrane helix</keyword>
<reference evidence="3" key="1">
    <citation type="submission" date="2016-10" db="EMBL/GenBank/DDBJ databases">
        <authorList>
            <person name="Varghese N."/>
            <person name="Submissions S."/>
        </authorList>
    </citation>
    <scope>NUCLEOTIDE SEQUENCE [LARGE SCALE GENOMIC DNA]</scope>
    <source>
        <strain evidence="3">R-53102</strain>
    </source>
</reference>
<feature type="transmembrane region" description="Helical" evidence="1">
    <location>
        <begin position="479"/>
        <end position="497"/>
    </location>
</feature>
<evidence type="ECO:0000313" key="2">
    <source>
        <dbReference type="EMBL" id="SFD36761.1"/>
    </source>
</evidence>
<feature type="transmembrane region" description="Helical" evidence="1">
    <location>
        <begin position="188"/>
        <end position="211"/>
    </location>
</feature>
<feature type="transmembrane region" description="Helical" evidence="1">
    <location>
        <begin position="7"/>
        <end position="25"/>
    </location>
</feature>
<evidence type="ECO:0000313" key="3">
    <source>
        <dbReference type="Proteomes" id="UP000199599"/>
    </source>
</evidence>